<name>A0A0K1IQ89_HALGI</name>
<feature type="transmembrane region" description="Helical" evidence="1">
    <location>
        <begin position="76"/>
        <end position="97"/>
    </location>
</feature>
<dbReference type="EMBL" id="CP063205">
    <property type="protein sequence ID" value="QOS10628.1"/>
    <property type="molecule type" value="Genomic_DNA"/>
</dbReference>
<dbReference type="PATRIC" id="fig|35746.4.peg.497"/>
<feature type="transmembrane region" description="Helical" evidence="1">
    <location>
        <begin position="12"/>
        <end position="31"/>
    </location>
</feature>
<gene>
    <name evidence="3" type="ORF">ABY42_02340</name>
    <name evidence="4" type="ORF">HfgLR_02375</name>
</gene>
<organism evidence="3 5">
    <name type="scientific">Haloferax gibbonsii</name>
    <dbReference type="NCBI Taxonomy" id="35746"/>
    <lineage>
        <taxon>Archaea</taxon>
        <taxon>Methanobacteriati</taxon>
        <taxon>Methanobacteriota</taxon>
        <taxon>Stenosarchaea group</taxon>
        <taxon>Halobacteria</taxon>
        <taxon>Halobacteriales</taxon>
        <taxon>Haloferacaceae</taxon>
        <taxon>Haloferax</taxon>
    </lineage>
</organism>
<dbReference type="KEGG" id="hgi:ABY42_02340"/>
<reference evidence="3" key="2">
    <citation type="submission" date="2015-06" db="EMBL/GenBank/DDBJ databases">
        <authorList>
            <person name="Hoefler B.C."/>
            <person name="Straight P.D."/>
        </authorList>
    </citation>
    <scope>NUCLEOTIDE SEQUENCE [LARGE SCALE GENOMIC DNA]</scope>
    <source>
        <strain evidence="3">ARA6</strain>
    </source>
</reference>
<dbReference type="EMBL" id="CP011947">
    <property type="protein sequence ID" value="AKU06636.1"/>
    <property type="molecule type" value="Genomic_DNA"/>
</dbReference>
<sequence>MNTVARLRETPRRAAVALGYALVVLVASIVPTPPGSLTPMGPLGLVGLDKWVHAAGYAGLGFAFASAVRARGRKEVVGAVVVAAAFGAGIELVQAVLPYRSFGVADAGANLLGAVVGGALWVAVAWVAEPRR</sequence>
<keyword evidence="1" id="KW-1133">Transmembrane helix</keyword>
<dbReference type="NCBIfam" id="NF037970">
    <property type="entry name" value="vanZ_1"/>
    <property type="match status" value="1"/>
</dbReference>
<evidence type="ECO:0000313" key="5">
    <source>
        <dbReference type="Proteomes" id="UP000066124"/>
    </source>
</evidence>
<dbReference type="GeneID" id="59458139"/>
<dbReference type="AlphaFoldDB" id="A0A0K1IQ89"/>
<feature type="transmembrane region" description="Helical" evidence="1">
    <location>
        <begin position="109"/>
        <end position="128"/>
    </location>
</feature>
<dbReference type="RefSeq" id="WP_004973346.1">
    <property type="nucleotide sequence ID" value="NZ_CP011947.1"/>
</dbReference>
<reference evidence="5" key="1">
    <citation type="journal article" date="2015" name="J. Biotechnol.">
        <title>Complete genome sequence of Haloferax gibbonsii strain ARA6, a potential producer of polyhydroxyalkanoates and halocins isolated from Araruama, Rio de Janeiro, Brasil.</title>
        <authorList>
            <person name="Pinto L.H."/>
            <person name="D'Alincourt Carvalho-Assef A.P."/>
            <person name="Vieira R.P."/>
            <person name="Clementino M.M."/>
            <person name="Albano R.M."/>
        </authorList>
    </citation>
    <scope>NUCLEOTIDE SEQUENCE [LARGE SCALE GENOMIC DNA]</scope>
    <source>
        <strain evidence="5">ARA6</strain>
    </source>
</reference>
<keyword evidence="1" id="KW-0812">Transmembrane</keyword>
<keyword evidence="1" id="KW-0472">Membrane</keyword>
<feature type="domain" description="VanZ-like" evidence="2">
    <location>
        <begin position="60"/>
        <end position="122"/>
    </location>
</feature>
<evidence type="ECO:0000259" key="2">
    <source>
        <dbReference type="Pfam" id="PF04892"/>
    </source>
</evidence>
<dbReference type="Pfam" id="PF04892">
    <property type="entry name" value="VanZ"/>
    <property type="match status" value="1"/>
</dbReference>
<proteinExistence type="predicted"/>
<dbReference type="PANTHER" id="PTHR28008">
    <property type="entry name" value="DOMAIN PROTEIN, PUTATIVE (AFU_ORTHOLOGUE AFUA_3G10980)-RELATED"/>
    <property type="match status" value="1"/>
</dbReference>
<dbReference type="Proteomes" id="UP000066124">
    <property type="component" value="Chromosome"/>
</dbReference>
<accession>A0A0K1IQ89</accession>
<dbReference type="InterPro" id="IPR006976">
    <property type="entry name" value="VanZ-like"/>
</dbReference>
<dbReference type="PANTHER" id="PTHR28008:SF1">
    <property type="entry name" value="DOMAIN PROTEIN, PUTATIVE (AFU_ORTHOLOGUE AFUA_3G10980)-RELATED"/>
    <property type="match status" value="1"/>
</dbReference>
<evidence type="ECO:0000313" key="3">
    <source>
        <dbReference type="EMBL" id="AKU06636.1"/>
    </source>
</evidence>
<feature type="transmembrane region" description="Helical" evidence="1">
    <location>
        <begin position="51"/>
        <end position="69"/>
    </location>
</feature>
<evidence type="ECO:0000313" key="4">
    <source>
        <dbReference type="EMBL" id="QOS10628.1"/>
    </source>
</evidence>
<reference evidence="4" key="3">
    <citation type="journal article" date="2021" name="Front. Microbiol.">
        <title>Cellular and Genomic Properties of Haloferax gibbonsii LR2-5, the Host of Euryarchaeal Virus HFTV1.</title>
        <authorList>
            <person name="Tittes C."/>
            <person name="Schwarzer S."/>
            <person name="Pfeiffer F."/>
            <person name="Dyall-Smith M."/>
            <person name="Rodriguez-Franco M."/>
            <person name="Oksanen H.M."/>
            <person name="Quax T.E.F."/>
        </authorList>
    </citation>
    <scope>NUCLEOTIDE SEQUENCE</scope>
    <source>
        <strain evidence="4">LR2-5</strain>
    </source>
</reference>
<evidence type="ECO:0000256" key="1">
    <source>
        <dbReference type="SAM" id="Phobius"/>
    </source>
</evidence>
<dbReference type="Proteomes" id="UP000663064">
    <property type="component" value="Chromosome"/>
</dbReference>
<protein>
    <submittedName>
        <fullName evidence="3">Antibiotic resistance protein VanZ</fullName>
    </submittedName>
    <submittedName>
        <fullName evidence="4">VanZ family protein</fullName>
    </submittedName>
</protein>